<gene>
    <name evidence="2" type="ORF">Ttaiw_00883</name>
</gene>
<keyword evidence="3" id="KW-1185">Reference proteome</keyword>
<name>A0A554XAB7_9BURK</name>
<accession>A0A554XAB7</accession>
<comment type="caution">
    <text evidence="2">The sequence shown here is derived from an EMBL/GenBank/DDBJ whole genome shotgun (WGS) entry which is preliminary data.</text>
</comment>
<feature type="region of interest" description="Disordered" evidence="1">
    <location>
        <begin position="14"/>
        <end position="33"/>
    </location>
</feature>
<protein>
    <submittedName>
        <fullName evidence="2">Uncharacterized protein</fullName>
    </submittedName>
</protein>
<evidence type="ECO:0000256" key="1">
    <source>
        <dbReference type="SAM" id="MobiDB-lite"/>
    </source>
</evidence>
<dbReference type="Proteomes" id="UP000317763">
    <property type="component" value="Unassembled WGS sequence"/>
</dbReference>
<reference evidence="2 3" key="1">
    <citation type="submission" date="2019-07" db="EMBL/GenBank/DDBJ databases">
        <title>Tepidimonas taiwanensis I1-1 draft genome.</title>
        <authorList>
            <person name="Da Costa M.S."/>
            <person name="Froufe H.J.C."/>
            <person name="Egas C."/>
            <person name="Albuquerque L."/>
        </authorList>
    </citation>
    <scope>NUCLEOTIDE SEQUENCE [LARGE SCALE GENOMIC DNA]</scope>
    <source>
        <strain evidence="2 3">I1-1</strain>
    </source>
</reference>
<organism evidence="2 3">
    <name type="scientific">Tepidimonas taiwanensis</name>
    <dbReference type="NCBI Taxonomy" id="307486"/>
    <lineage>
        <taxon>Bacteria</taxon>
        <taxon>Pseudomonadati</taxon>
        <taxon>Pseudomonadota</taxon>
        <taxon>Betaproteobacteria</taxon>
        <taxon>Burkholderiales</taxon>
        <taxon>Tepidimonas</taxon>
    </lineage>
</organism>
<dbReference type="EMBL" id="VJOM01000007">
    <property type="protein sequence ID" value="TSE32775.1"/>
    <property type="molecule type" value="Genomic_DNA"/>
</dbReference>
<dbReference type="STRING" id="307486.GCA_000807215_01326"/>
<evidence type="ECO:0000313" key="2">
    <source>
        <dbReference type="EMBL" id="TSE32775.1"/>
    </source>
</evidence>
<proteinExistence type="predicted"/>
<sequence>MRAMHDAIENGIGQRGLIQPGVPGRHRQLTGDEGGACSHAVVEQLQQVVALVRGNRGDAKVVHNGQIQPRQLCQPLGHDVVERKLVVNKREAALVRDIVRRNAKQRRLLGFPALDR</sequence>
<dbReference type="AlphaFoldDB" id="A0A554XAB7"/>
<evidence type="ECO:0000313" key="3">
    <source>
        <dbReference type="Proteomes" id="UP000317763"/>
    </source>
</evidence>